<dbReference type="InterPro" id="IPR011778">
    <property type="entry name" value="Hydantoinase/dihydroPyrase"/>
</dbReference>
<dbReference type="EMBL" id="CACRSW010000012">
    <property type="protein sequence ID" value="VYS93728.1"/>
    <property type="molecule type" value="Genomic_DNA"/>
</dbReference>
<dbReference type="RefSeq" id="WP_156328866.1">
    <property type="nucleotide sequence ID" value="NZ_CACRSW010000012.1"/>
</dbReference>
<dbReference type="EC" id="3.5.2.-" evidence="7"/>
<keyword evidence="3" id="KW-0479">Metal-binding</keyword>
<name>A0A6N2SMG5_9FIRM</name>
<evidence type="ECO:0000259" key="6">
    <source>
        <dbReference type="Pfam" id="PF01979"/>
    </source>
</evidence>
<feature type="domain" description="Amidohydrolase-related" evidence="6">
    <location>
        <begin position="49"/>
        <end position="436"/>
    </location>
</feature>
<comment type="PTM">
    <text evidence="5">Carbamylation allows a single lysine to coordinate two divalent metal cations.</text>
</comment>
<evidence type="ECO:0000256" key="2">
    <source>
        <dbReference type="ARBA" id="ARBA00008829"/>
    </source>
</evidence>
<dbReference type="InterPro" id="IPR011059">
    <property type="entry name" value="Metal-dep_hydrolase_composite"/>
</dbReference>
<dbReference type="PANTHER" id="PTHR11647:SF1">
    <property type="entry name" value="COLLAPSIN RESPONSE MEDIATOR PROTEIN"/>
    <property type="match status" value="1"/>
</dbReference>
<reference evidence="7" key="1">
    <citation type="submission" date="2019-11" db="EMBL/GenBank/DDBJ databases">
        <authorList>
            <person name="Feng L."/>
        </authorList>
    </citation>
    <scope>NUCLEOTIDE SEQUENCE</scope>
    <source>
        <strain evidence="7">AvaginalisLFYP127</strain>
    </source>
</reference>
<proteinExistence type="inferred from homology"/>
<evidence type="ECO:0000256" key="5">
    <source>
        <dbReference type="PIRSR" id="PIRSR611778-50"/>
    </source>
</evidence>
<organism evidence="7">
    <name type="scientific">Anaerococcus vaginalis</name>
    <dbReference type="NCBI Taxonomy" id="33037"/>
    <lineage>
        <taxon>Bacteria</taxon>
        <taxon>Bacillati</taxon>
        <taxon>Bacillota</taxon>
        <taxon>Tissierellia</taxon>
        <taxon>Tissierellales</taxon>
        <taxon>Peptoniphilaceae</taxon>
        <taxon>Anaerococcus</taxon>
    </lineage>
</organism>
<accession>A0A6N2SMG5</accession>
<comment type="similarity">
    <text evidence="2">Belongs to the metallo-dependent hydrolases superfamily. Hydantoinase/dihydropyrimidinase family.</text>
</comment>
<dbReference type="GO" id="GO:0046872">
    <property type="term" value="F:metal ion binding"/>
    <property type="evidence" value="ECO:0007669"/>
    <property type="project" value="UniProtKB-KW"/>
</dbReference>
<dbReference type="GO" id="GO:0016812">
    <property type="term" value="F:hydrolase activity, acting on carbon-nitrogen (but not peptide) bonds, in cyclic amides"/>
    <property type="evidence" value="ECO:0007669"/>
    <property type="project" value="TreeGrafter"/>
</dbReference>
<dbReference type="SUPFAM" id="SSF51556">
    <property type="entry name" value="Metallo-dependent hydrolases"/>
    <property type="match status" value="1"/>
</dbReference>
<dbReference type="InterPro" id="IPR032466">
    <property type="entry name" value="Metal_Hydrolase"/>
</dbReference>
<dbReference type="FunFam" id="3.20.20.140:FF:000174">
    <property type="entry name" value="Dihydropyrimidinase-related protein 2"/>
    <property type="match status" value="1"/>
</dbReference>
<comment type="cofactor">
    <cofactor evidence="1">
        <name>Zn(2+)</name>
        <dbReference type="ChEBI" id="CHEBI:29105"/>
    </cofactor>
</comment>
<dbReference type="GO" id="GO:0005829">
    <property type="term" value="C:cytosol"/>
    <property type="evidence" value="ECO:0007669"/>
    <property type="project" value="TreeGrafter"/>
</dbReference>
<dbReference type="Gene3D" id="2.30.40.10">
    <property type="entry name" value="Urease, subunit C, domain 1"/>
    <property type="match status" value="1"/>
</dbReference>
<dbReference type="InterPro" id="IPR006680">
    <property type="entry name" value="Amidohydro-rel"/>
</dbReference>
<dbReference type="AlphaFoldDB" id="A0A6N2SMG5"/>
<evidence type="ECO:0000256" key="1">
    <source>
        <dbReference type="ARBA" id="ARBA00001947"/>
    </source>
</evidence>
<protein>
    <submittedName>
        <fullName evidence="7">D-phenylhydantoinase</fullName>
        <ecNumber evidence="7">3.5.2.-</ecNumber>
    </submittedName>
</protein>
<feature type="modified residue" description="N6-carboxylysine" evidence="5">
    <location>
        <position position="150"/>
    </location>
</feature>
<dbReference type="InterPro" id="IPR050378">
    <property type="entry name" value="Metallo-dep_Hydrolases_sf"/>
</dbReference>
<keyword evidence="4 7" id="KW-0378">Hydrolase</keyword>
<evidence type="ECO:0000256" key="4">
    <source>
        <dbReference type="ARBA" id="ARBA00022801"/>
    </source>
</evidence>
<gene>
    <name evidence="7" type="primary">hyuA</name>
    <name evidence="7" type="ORF">AVLFYP127_00290</name>
</gene>
<dbReference type="Gene3D" id="3.20.20.140">
    <property type="entry name" value="Metal-dependent hydrolases"/>
    <property type="match status" value="1"/>
</dbReference>
<dbReference type="SUPFAM" id="SSF51338">
    <property type="entry name" value="Composite domain of metallo-dependent hydrolases"/>
    <property type="match status" value="1"/>
</dbReference>
<evidence type="ECO:0000256" key="3">
    <source>
        <dbReference type="ARBA" id="ARBA00022723"/>
    </source>
</evidence>
<dbReference type="PANTHER" id="PTHR11647">
    <property type="entry name" value="HYDRANTOINASE/DIHYDROPYRIMIDINASE FAMILY MEMBER"/>
    <property type="match status" value="1"/>
</dbReference>
<sequence>MSILIKNGTVVLDEKIENLDIYIEDEKIQKIGKNLNLSAEKIIDAKDKIVTAGGVDVHTHMSLDLGKFVACDDFHTGTIAASYGATTTICDHIGALEKGASLHKLIDHYHDIADGKAVIDYSFHGAMYEVNDDLIEEIEDLMDEGIPSIKIYSTYAGKLEDDEILRVLKKAKEVGTIVCVHCENDGLIKELRKEAIEAGNLSPKYHALTRPNESEAETINRLAYLSKVANDPKLYIVHTSTKEGLDEIKAARARGLKNIYCETCTQYLTYDESKYMDNPNEEAVKYICAPPLRKKSDIEALWEGIKNGDVDVIATDHCPFIYESEKKPYADDFTKAPGGIPGVEERMEVVLTEGLKRNIPLSKLTNLLCKNPAEIFGFSNKKGSLEEKKDADIGIFSKNSYTIKEENRHSKCDYTSYEGYKTDVKVDTVIAKGKIILDKNGYYGKKGMGKFIKRKLDKEI</sequence>
<dbReference type="Pfam" id="PF01979">
    <property type="entry name" value="Amidohydro_1"/>
    <property type="match status" value="1"/>
</dbReference>
<dbReference type="NCBIfam" id="TIGR02033">
    <property type="entry name" value="D-hydantoinase"/>
    <property type="match status" value="1"/>
</dbReference>
<evidence type="ECO:0000313" key="7">
    <source>
        <dbReference type="EMBL" id="VYS93728.1"/>
    </source>
</evidence>